<dbReference type="InterPro" id="IPR050922">
    <property type="entry name" value="LytR/CpsA/Psr_CW_biosynth"/>
</dbReference>
<feature type="domain" description="Cell envelope-related transcriptional attenuator" evidence="3">
    <location>
        <begin position="250"/>
        <end position="402"/>
    </location>
</feature>
<feature type="transmembrane region" description="Helical" evidence="2">
    <location>
        <begin position="73"/>
        <end position="90"/>
    </location>
</feature>
<dbReference type="AlphaFoldDB" id="A0A4R7ZT44"/>
<feature type="transmembrane region" description="Helical" evidence="2">
    <location>
        <begin position="42"/>
        <end position="61"/>
    </location>
</feature>
<dbReference type="InterPro" id="IPR004474">
    <property type="entry name" value="LytR_CpsA_psr"/>
</dbReference>
<dbReference type="Gene3D" id="3.40.630.190">
    <property type="entry name" value="LCP protein"/>
    <property type="match status" value="1"/>
</dbReference>
<comment type="similarity">
    <text evidence="1">Belongs to the LytR/CpsA/Psr (LCP) family.</text>
</comment>
<dbReference type="EMBL" id="SODD01000009">
    <property type="protein sequence ID" value="TDW20992.1"/>
    <property type="molecule type" value="Genomic_DNA"/>
</dbReference>
<keyword evidence="2" id="KW-0472">Membrane</keyword>
<sequence length="522" mass="59511">MKKNKKTRNIRYGRILDLINMILFPILSILLVLFIHKYSDKYYLYAIGLFAFVFVVILLLFKIKGKIIENIRRVFLLLMVILLGLANFYTKDITSGYEAFASSMDNSETTIHYDVLTLKESTNNLQTLEDLDGYVIGFPTNGSTEATDKAKETLSSKLSDYGTLNYDNYMTMYSDYTQEYVDAIVVDQSQKANLPEDYRNLYEISNVVDTYSFTIKNNIKGNDIDITKEVFTVLVSASDQIEAPTSHSLSDTNMILIIDPVNHIIQTISIPRDSFIPNPAYGNVSDKLTHTGNDGVENTKVAIEKAFDIKIDFYVKVSFSSLIEIVDTLDGIPVNVLQPIVEQDEYRSFAEEDLIYLDAGQQTLNGKQALAYARHRHSYENQDLGRNQAQIEVMKGLVKRVLSPDGITKVDDVMKLMSNYVIMNFSESQLTSFVKQQVDNMPSWEFKSLSLDKGMQGSEPTASMPSVYSSVYYLSKSDIEKVNAMYHLMKERNRLSEFHFDLDDMYNEYSTYEESNDIVLAP</sequence>
<accession>A0A4R7ZT44</accession>
<organism evidence="4 5">
    <name type="scientific">Breznakia blatticola</name>
    <dbReference type="NCBI Taxonomy" id="1754012"/>
    <lineage>
        <taxon>Bacteria</taxon>
        <taxon>Bacillati</taxon>
        <taxon>Bacillota</taxon>
        <taxon>Erysipelotrichia</taxon>
        <taxon>Erysipelotrichales</taxon>
        <taxon>Erysipelotrichaceae</taxon>
        <taxon>Breznakia</taxon>
    </lineage>
</organism>
<evidence type="ECO:0000256" key="2">
    <source>
        <dbReference type="SAM" id="Phobius"/>
    </source>
</evidence>
<keyword evidence="2" id="KW-1133">Transmembrane helix</keyword>
<dbReference type="OrthoDB" id="9782542at2"/>
<evidence type="ECO:0000256" key="1">
    <source>
        <dbReference type="ARBA" id="ARBA00006068"/>
    </source>
</evidence>
<evidence type="ECO:0000259" key="3">
    <source>
        <dbReference type="Pfam" id="PF03816"/>
    </source>
</evidence>
<dbReference type="SUPFAM" id="SSF53850">
    <property type="entry name" value="Periplasmic binding protein-like II"/>
    <property type="match status" value="1"/>
</dbReference>
<protein>
    <submittedName>
        <fullName evidence="4">LytR family transcriptional attenuator</fullName>
    </submittedName>
</protein>
<proteinExistence type="inferred from homology"/>
<dbReference type="PANTHER" id="PTHR33392">
    <property type="entry name" value="POLYISOPRENYL-TEICHOIC ACID--PEPTIDOGLYCAN TEICHOIC ACID TRANSFERASE TAGU"/>
    <property type="match status" value="1"/>
</dbReference>
<dbReference type="NCBIfam" id="TIGR00350">
    <property type="entry name" value="lytR_cpsA_psr"/>
    <property type="match status" value="1"/>
</dbReference>
<dbReference type="Gene3D" id="3.40.190.10">
    <property type="entry name" value="Periplasmic binding protein-like II"/>
    <property type="match status" value="1"/>
</dbReference>
<dbReference type="Pfam" id="PF03816">
    <property type="entry name" value="LytR_cpsA_psr"/>
    <property type="match status" value="1"/>
</dbReference>
<keyword evidence="2" id="KW-0812">Transmembrane</keyword>
<keyword evidence="5" id="KW-1185">Reference proteome</keyword>
<dbReference type="Proteomes" id="UP000294743">
    <property type="component" value="Unassembled WGS sequence"/>
</dbReference>
<comment type="caution">
    <text evidence="4">The sequence shown here is derived from an EMBL/GenBank/DDBJ whole genome shotgun (WGS) entry which is preliminary data.</text>
</comment>
<dbReference type="RefSeq" id="WP_134168751.1">
    <property type="nucleotide sequence ID" value="NZ_SODD01000009.1"/>
</dbReference>
<gene>
    <name evidence="4" type="ORF">EDD63_10927</name>
</gene>
<name>A0A4R7ZT44_9FIRM</name>
<dbReference type="PANTHER" id="PTHR33392:SF6">
    <property type="entry name" value="POLYISOPRENYL-TEICHOIC ACID--PEPTIDOGLYCAN TEICHOIC ACID TRANSFERASE TAGU"/>
    <property type="match status" value="1"/>
</dbReference>
<reference evidence="4 5" key="1">
    <citation type="submission" date="2019-03" db="EMBL/GenBank/DDBJ databases">
        <title>Genomic Encyclopedia of Type Strains, Phase IV (KMG-IV): sequencing the most valuable type-strain genomes for metagenomic binning, comparative biology and taxonomic classification.</title>
        <authorList>
            <person name="Goeker M."/>
        </authorList>
    </citation>
    <scope>NUCLEOTIDE SEQUENCE [LARGE SCALE GENOMIC DNA]</scope>
    <source>
        <strain evidence="4 5">DSM 28867</strain>
    </source>
</reference>
<evidence type="ECO:0000313" key="5">
    <source>
        <dbReference type="Proteomes" id="UP000294743"/>
    </source>
</evidence>
<feature type="transmembrane region" description="Helical" evidence="2">
    <location>
        <begin position="12"/>
        <end position="36"/>
    </location>
</feature>
<evidence type="ECO:0000313" key="4">
    <source>
        <dbReference type="EMBL" id="TDW20992.1"/>
    </source>
</evidence>